<accession>A0A4Z0ZCT5</accession>
<comment type="caution">
    <text evidence="1">The sequence shown here is derived from an EMBL/GenBank/DDBJ whole genome shotgun (WGS) entry which is preliminary data.</text>
</comment>
<dbReference type="AlphaFoldDB" id="A0A4Z0ZCT5"/>
<protein>
    <submittedName>
        <fullName evidence="1">Uncharacterized protein</fullName>
    </submittedName>
</protein>
<dbReference type="Proteomes" id="UP000297716">
    <property type="component" value="Unassembled WGS sequence"/>
</dbReference>
<keyword evidence="2" id="KW-1185">Reference proteome</keyword>
<evidence type="ECO:0000313" key="1">
    <source>
        <dbReference type="EMBL" id="TGJ86482.1"/>
    </source>
</evidence>
<reference evidence="1 2" key="1">
    <citation type="submission" date="2019-03" db="EMBL/GenBank/DDBJ databases">
        <title>Draft genome sequence of Xylaria hypoxylon DSM 108379, a ubiquitous saprotrophic-parasitic fungi on hardwood.</title>
        <authorList>
            <person name="Buettner E."/>
            <person name="Leonhardt S."/>
            <person name="Gebauer A.M."/>
            <person name="Liers C."/>
            <person name="Hofrichter M."/>
            <person name="Kellner H."/>
        </authorList>
    </citation>
    <scope>NUCLEOTIDE SEQUENCE [LARGE SCALE GENOMIC DNA]</scope>
    <source>
        <strain evidence="1 2">DSM 108379</strain>
    </source>
</reference>
<proteinExistence type="predicted"/>
<dbReference type="EMBL" id="SKBN01000027">
    <property type="protein sequence ID" value="TGJ86482.1"/>
    <property type="molecule type" value="Genomic_DNA"/>
</dbReference>
<name>A0A4Z0ZCT5_9PEZI</name>
<evidence type="ECO:0000313" key="2">
    <source>
        <dbReference type="Proteomes" id="UP000297716"/>
    </source>
</evidence>
<organism evidence="1 2">
    <name type="scientific">Xylaria hypoxylon</name>
    <dbReference type="NCBI Taxonomy" id="37992"/>
    <lineage>
        <taxon>Eukaryota</taxon>
        <taxon>Fungi</taxon>
        <taxon>Dikarya</taxon>
        <taxon>Ascomycota</taxon>
        <taxon>Pezizomycotina</taxon>
        <taxon>Sordariomycetes</taxon>
        <taxon>Xylariomycetidae</taxon>
        <taxon>Xylariales</taxon>
        <taxon>Xylariaceae</taxon>
        <taxon>Xylaria</taxon>
    </lineage>
</organism>
<gene>
    <name evidence="1" type="ORF">E0Z10_g2323</name>
</gene>
<sequence length="111" mass="12767">MTEGRIKAIGFGINALAEQHCVDKGPKWGLLLMKLAKLPWVEHVADYYLEEICVRVCPQLPTEEVCNERWVTPGSRRIMDDDIIVNENGDNDNGNSHYTTYRMISKQYQKP</sequence>